<dbReference type="AlphaFoldDB" id="A0AAQ3L4I8"/>
<gene>
    <name evidence="3" type="ORF">Cni_G29313</name>
</gene>
<evidence type="ECO:0000256" key="1">
    <source>
        <dbReference type="SAM" id="MobiDB-lite"/>
    </source>
</evidence>
<feature type="compositionally biased region" description="Low complexity" evidence="1">
    <location>
        <begin position="78"/>
        <end position="93"/>
    </location>
</feature>
<proteinExistence type="predicted"/>
<protein>
    <recommendedName>
        <fullName evidence="2">Transposase MuDR plant domain-containing protein</fullName>
    </recommendedName>
</protein>
<name>A0AAQ3L4I8_9LILI</name>
<reference evidence="3 4" key="1">
    <citation type="submission" date="2023-10" db="EMBL/GenBank/DDBJ databases">
        <title>Chromosome-scale genome assembly provides insights into flower coloration mechanisms of Canna indica.</title>
        <authorList>
            <person name="Li C."/>
        </authorList>
    </citation>
    <scope>NUCLEOTIDE SEQUENCE [LARGE SCALE GENOMIC DNA]</scope>
    <source>
        <tissue evidence="3">Flower</tissue>
    </source>
</reference>
<feature type="domain" description="Transposase MuDR plant" evidence="2">
    <location>
        <begin position="128"/>
        <end position="185"/>
    </location>
</feature>
<evidence type="ECO:0000259" key="2">
    <source>
        <dbReference type="Pfam" id="PF03108"/>
    </source>
</evidence>
<dbReference type="InterPro" id="IPR004332">
    <property type="entry name" value="Transposase_MuDR"/>
</dbReference>
<feature type="region of interest" description="Disordered" evidence="1">
    <location>
        <begin position="1"/>
        <end position="112"/>
    </location>
</feature>
<dbReference type="EMBL" id="CP136898">
    <property type="protein sequence ID" value="WOL20508.1"/>
    <property type="molecule type" value="Genomic_DNA"/>
</dbReference>
<dbReference type="Pfam" id="PF03108">
    <property type="entry name" value="DBD_Tnp_Mut"/>
    <property type="match status" value="1"/>
</dbReference>
<sequence>MEREESAQNLEEIEGSMSRGVAWPKPSWEDEQGISGGGDQHSKDEQGISGGGDRHSKDDQGTNGGGDQHREAEGGNNDSSSSDESSSDTSTESVQTPNSSDDEDIKKFRKSKGKGFRGKEFDEFCLKMRFESAGQFRQAVQDYALKNGKAVKFTRSGEKNVEARCSAKYPWRIYGSLTQRNEAFVIKIYDSEHK</sequence>
<dbReference type="Proteomes" id="UP001327560">
    <property type="component" value="Chromosome 9"/>
</dbReference>
<feature type="compositionally biased region" description="Basic and acidic residues" evidence="1">
    <location>
        <begin position="40"/>
        <end position="60"/>
    </location>
</feature>
<evidence type="ECO:0000313" key="4">
    <source>
        <dbReference type="Proteomes" id="UP001327560"/>
    </source>
</evidence>
<evidence type="ECO:0000313" key="3">
    <source>
        <dbReference type="EMBL" id="WOL20508.1"/>
    </source>
</evidence>
<organism evidence="3 4">
    <name type="scientific">Canna indica</name>
    <name type="common">Indian-shot</name>
    <dbReference type="NCBI Taxonomy" id="4628"/>
    <lineage>
        <taxon>Eukaryota</taxon>
        <taxon>Viridiplantae</taxon>
        <taxon>Streptophyta</taxon>
        <taxon>Embryophyta</taxon>
        <taxon>Tracheophyta</taxon>
        <taxon>Spermatophyta</taxon>
        <taxon>Magnoliopsida</taxon>
        <taxon>Liliopsida</taxon>
        <taxon>Zingiberales</taxon>
        <taxon>Cannaceae</taxon>
        <taxon>Canna</taxon>
    </lineage>
</organism>
<accession>A0AAQ3L4I8</accession>
<keyword evidence="4" id="KW-1185">Reference proteome</keyword>